<dbReference type="EMBL" id="FQUS01000011">
    <property type="protein sequence ID" value="SHF66694.1"/>
    <property type="molecule type" value="Genomic_DNA"/>
</dbReference>
<evidence type="ECO:0000259" key="3">
    <source>
        <dbReference type="Pfam" id="PF00685"/>
    </source>
</evidence>
<dbReference type="GO" id="GO:0008146">
    <property type="term" value="F:sulfotransferase activity"/>
    <property type="evidence" value="ECO:0007669"/>
    <property type="project" value="InterPro"/>
</dbReference>
<dbReference type="PANTHER" id="PTHR10605:SF56">
    <property type="entry name" value="BIFUNCTIONAL HEPARAN SULFATE N-DEACETYLASE_N-SULFOTRANSFERASE"/>
    <property type="match status" value="1"/>
</dbReference>
<proteinExistence type="predicted"/>
<protein>
    <submittedName>
        <fullName evidence="4">Sulfotransferase domain-containing protein</fullName>
    </submittedName>
</protein>
<sequence>MQNLRNTFIAGAAKSGTTALYYLLNQHPEVCIPIVKEPNFFSNIANSSDPVKPGSGPGDDSTVWTDTLSSYHSLYKPEQKHTVKLDASVSYLYSTTASAQIARYDPQSTIIIVIRNPVERAFSHYKHLLRDGRETVSFSEAIRREQVRIREGWEFSWHLTGMGRYHDQIQRYFDYFEPEQIRIFLFEDIKENIAEVMHEITDFMGLETYDYNFEQQERNASGVARSWILSRAVNWILGYKATINKVIPPVITHRALQLFRSVNIRKSDLDISPKLRAELYGLFEADIHETEQLIGRNLDAWRPE</sequence>
<dbReference type="SUPFAM" id="SSF52540">
    <property type="entry name" value="P-loop containing nucleoside triphosphate hydrolases"/>
    <property type="match status" value="1"/>
</dbReference>
<evidence type="ECO:0000313" key="5">
    <source>
        <dbReference type="Proteomes" id="UP000184041"/>
    </source>
</evidence>
<dbReference type="Pfam" id="PF00685">
    <property type="entry name" value="Sulfotransfer_1"/>
    <property type="match status" value="1"/>
</dbReference>
<dbReference type="STRING" id="1194090.SAMN05443144_111126"/>
<evidence type="ECO:0000256" key="1">
    <source>
        <dbReference type="ARBA" id="ARBA00022679"/>
    </source>
</evidence>
<dbReference type="OrthoDB" id="981508at2"/>
<evidence type="ECO:0000313" key="4">
    <source>
        <dbReference type="EMBL" id="SHF66694.1"/>
    </source>
</evidence>
<keyword evidence="2" id="KW-0325">Glycoprotein</keyword>
<keyword evidence="1 4" id="KW-0808">Transferase</keyword>
<gene>
    <name evidence="4" type="ORF">SAMN05443144_111126</name>
</gene>
<name>A0A1M5DIL6_9BACT</name>
<keyword evidence="5" id="KW-1185">Reference proteome</keyword>
<reference evidence="4 5" key="1">
    <citation type="submission" date="2016-11" db="EMBL/GenBank/DDBJ databases">
        <authorList>
            <person name="Jaros S."/>
            <person name="Januszkiewicz K."/>
            <person name="Wedrychowicz H."/>
        </authorList>
    </citation>
    <scope>NUCLEOTIDE SEQUENCE [LARGE SCALE GENOMIC DNA]</scope>
    <source>
        <strain evidence="4 5">DSM 21986</strain>
    </source>
</reference>
<dbReference type="InterPro" id="IPR000863">
    <property type="entry name" value="Sulfotransferase_dom"/>
</dbReference>
<dbReference type="InterPro" id="IPR037359">
    <property type="entry name" value="NST/OST"/>
</dbReference>
<accession>A0A1M5DIL6</accession>
<evidence type="ECO:0000256" key="2">
    <source>
        <dbReference type="ARBA" id="ARBA00023180"/>
    </source>
</evidence>
<dbReference type="Proteomes" id="UP000184041">
    <property type="component" value="Unassembled WGS sequence"/>
</dbReference>
<dbReference type="InterPro" id="IPR027417">
    <property type="entry name" value="P-loop_NTPase"/>
</dbReference>
<feature type="domain" description="Sulfotransferase" evidence="3">
    <location>
        <begin position="6"/>
        <end position="210"/>
    </location>
</feature>
<dbReference type="PANTHER" id="PTHR10605">
    <property type="entry name" value="HEPARAN SULFATE SULFOTRANSFERASE"/>
    <property type="match status" value="1"/>
</dbReference>
<dbReference type="AlphaFoldDB" id="A0A1M5DIL6"/>
<dbReference type="RefSeq" id="WP_073064218.1">
    <property type="nucleotide sequence ID" value="NZ_FQUS01000011.1"/>
</dbReference>
<organism evidence="4 5">
    <name type="scientific">Fodinibius roseus</name>
    <dbReference type="NCBI Taxonomy" id="1194090"/>
    <lineage>
        <taxon>Bacteria</taxon>
        <taxon>Pseudomonadati</taxon>
        <taxon>Balneolota</taxon>
        <taxon>Balneolia</taxon>
        <taxon>Balneolales</taxon>
        <taxon>Balneolaceae</taxon>
        <taxon>Fodinibius</taxon>
    </lineage>
</organism>
<dbReference type="Gene3D" id="3.40.50.300">
    <property type="entry name" value="P-loop containing nucleotide triphosphate hydrolases"/>
    <property type="match status" value="1"/>
</dbReference>